<organism evidence="7 8">
    <name type="scientific">Sulfuricaulis limicola</name>
    <dbReference type="NCBI Taxonomy" id="1620215"/>
    <lineage>
        <taxon>Bacteria</taxon>
        <taxon>Pseudomonadati</taxon>
        <taxon>Pseudomonadota</taxon>
        <taxon>Gammaproteobacteria</taxon>
        <taxon>Acidiferrobacterales</taxon>
        <taxon>Acidiferrobacteraceae</taxon>
        <taxon>Sulfuricaulis</taxon>
    </lineage>
</organism>
<sequence>MNRFAFTNLPLRTRFLVAMGIVFIPLLAVAIGSSIFLGHAANTLNQVVEQPVYKLQTTTRLQNQIRKAHALVRDYAATPRYTLKDQFESEARAAEAVFIEMLGKPFFGPREQTLLANARREWKDSMVLANVVFSSDASRATLFQLDQRVNQIMFTLEQMYETFYAEISAQRTQINESEKGFLLIISATVGLGLLIAMAGAAWLARSVLVPLREFEKGVAHFSNENLSYRLTLNNQDEIGRLALEFNAMAERLLAHRHKLEELSVRDGLTGLYNRRELEKRLQQEIQRARRYRRPLSVLMLDIDHFKNVNDRYGHQAGDEALITVADLIQLNVRPVDVVCRYGGEELAVILPETDSEGAHTVAERIRGTVEDSVTTTPQGDTIHVTVSIGLAVFPRDGDTAASLIHAADQALYAAKQEGRNLVRSH</sequence>
<dbReference type="InParanoid" id="A0A1B4XJ06"/>
<dbReference type="PROSITE" id="PS50887">
    <property type="entry name" value="GGDEF"/>
    <property type="match status" value="1"/>
</dbReference>
<feature type="transmembrane region" description="Helical" evidence="4">
    <location>
        <begin position="181"/>
        <end position="204"/>
    </location>
</feature>
<dbReference type="CDD" id="cd06225">
    <property type="entry name" value="HAMP"/>
    <property type="match status" value="1"/>
</dbReference>
<dbReference type="AlphaFoldDB" id="A0A1B4XJ06"/>
<name>A0A1B4XJ06_9GAMM</name>
<dbReference type="Pfam" id="PF00672">
    <property type="entry name" value="HAMP"/>
    <property type="match status" value="1"/>
</dbReference>
<keyword evidence="4" id="KW-1133">Transmembrane helix</keyword>
<dbReference type="RefSeq" id="WP_096361499.1">
    <property type="nucleotide sequence ID" value="NZ_AP014879.1"/>
</dbReference>
<comment type="catalytic activity">
    <reaction evidence="3">
        <text>2 GTP = 3',3'-c-di-GMP + 2 diphosphate</text>
        <dbReference type="Rhea" id="RHEA:24898"/>
        <dbReference type="ChEBI" id="CHEBI:33019"/>
        <dbReference type="ChEBI" id="CHEBI:37565"/>
        <dbReference type="ChEBI" id="CHEBI:58805"/>
        <dbReference type="EC" id="2.7.7.65"/>
    </reaction>
</comment>
<evidence type="ECO:0000313" key="7">
    <source>
        <dbReference type="EMBL" id="BAV34795.1"/>
    </source>
</evidence>
<dbReference type="GO" id="GO:1902201">
    <property type="term" value="P:negative regulation of bacterial-type flagellum-dependent cell motility"/>
    <property type="evidence" value="ECO:0007669"/>
    <property type="project" value="TreeGrafter"/>
</dbReference>
<dbReference type="Proteomes" id="UP000243180">
    <property type="component" value="Chromosome"/>
</dbReference>
<dbReference type="NCBIfam" id="TIGR00254">
    <property type="entry name" value="GGDEF"/>
    <property type="match status" value="1"/>
</dbReference>
<reference evidence="7 8" key="1">
    <citation type="submission" date="2015-05" db="EMBL/GenBank/DDBJ databases">
        <title>Complete genome sequence of a sulfur-oxidizing gammaproteobacterium strain HA5.</title>
        <authorList>
            <person name="Miura A."/>
            <person name="Kojima H."/>
            <person name="Fukui M."/>
        </authorList>
    </citation>
    <scope>NUCLEOTIDE SEQUENCE [LARGE SCALE GENOMIC DNA]</scope>
    <source>
        <strain evidence="7 8">HA5</strain>
    </source>
</reference>
<dbReference type="Pfam" id="PF00990">
    <property type="entry name" value="GGDEF"/>
    <property type="match status" value="1"/>
</dbReference>
<dbReference type="GO" id="GO:0052621">
    <property type="term" value="F:diguanylate cyclase activity"/>
    <property type="evidence" value="ECO:0007669"/>
    <property type="project" value="UniProtKB-EC"/>
</dbReference>
<feature type="transmembrane region" description="Helical" evidence="4">
    <location>
        <begin position="15"/>
        <end position="37"/>
    </location>
</feature>
<dbReference type="InterPro" id="IPR003660">
    <property type="entry name" value="HAMP_dom"/>
</dbReference>
<gene>
    <name evidence="7" type="ORF">SCL_2518</name>
</gene>
<dbReference type="InterPro" id="IPR050469">
    <property type="entry name" value="Diguanylate_Cyclase"/>
</dbReference>
<dbReference type="SMART" id="SM00304">
    <property type="entry name" value="HAMP"/>
    <property type="match status" value="1"/>
</dbReference>
<dbReference type="InterPro" id="IPR000160">
    <property type="entry name" value="GGDEF_dom"/>
</dbReference>
<evidence type="ECO:0000259" key="6">
    <source>
        <dbReference type="PROSITE" id="PS50887"/>
    </source>
</evidence>
<feature type="domain" description="GGDEF" evidence="6">
    <location>
        <begin position="293"/>
        <end position="425"/>
    </location>
</feature>
<dbReference type="GO" id="GO:0043709">
    <property type="term" value="P:cell adhesion involved in single-species biofilm formation"/>
    <property type="evidence" value="ECO:0007669"/>
    <property type="project" value="TreeGrafter"/>
</dbReference>
<evidence type="ECO:0000259" key="5">
    <source>
        <dbReference type="PROSITE" id="PS50885"/>
    </source>
</evidence>
<evidence type="ECO:0000256" key="4">
    <source>
        <dbReference type="SAM" id="Phobius"/>
    </source>
</evidence>
<evidence type="ECO:0000256" key="3">
    <source>
        <dbReference type="ARBA" id="ARBA00034247"/>
    </source>
</evidence>
<evidence type="ECO:0000256" key="1">
    <source>
        <dbReference type="ARBA" id="ARBA00001946"/>
    </source>
</evidence>
<evidence type="ECO:0000256" key="2">
    <source>
        <dbReference type="ARBA" id="ARBA00012528"/>
    </source>
</evidence>
<dbReference type="Gene3D" id="6.10.340.10">
    <property type="match status" value="1"/>
</dbReference>
<dbReference type="GO" id="GO:0007165">
    <property type="term" value="P:signal transduction"/>
    <property type="evidence" value="ECO:0007669"/>
    <property type="project" value="InterPro"/>
</dbReference>
<proteinExistence type="predicted"/>
<dbReference type="PANTHER" id="PTHR45138:SF9">
    <property type="entry name" value="DIGUANYLATE CYCLASE DGCM-RELATED"/>
    <property type="match status" value="1"/>
</dbReference>
<dbReference type="GO" id="GO:0005886">
    <property type="term" value="C:plasma membrane"/>
    <property type="evidence" value="ECO:0007669"/>
    <property type="project" value="TreeGrafter"/>
</dbReference>
<keyword evidence="8" id="KW-1185">Reference proteome</keyword>
<keyword evidence="4" id="KW-0472">Membrane</keyword>
<dbReference type="EMBL" id="AP014879">
    <property type="protein sequence ID" value="BAV34795.1"/>
    <property type="molecule type" value="Genomic_DNA"/>
</dbReference>
<evidence type="ECO:0000313" key="8">
    <source>
        <dbReference type="Proteomes" id="UP000243180"/>
    </source>
</evidence>
<dbReference type="SUPFAM" id="SSF158472">
    <property type="entry name" value="HAMP domain-like"/>
    <property type="match status" value="1"/>
</dbReference>
<dbReference type="FunCoup" id="A0A1B4XJ06">
    <property type="interactions" value="2"/>
</dbReference>
<keyword evidence="4" id="KW-0812">Transmembrane</keyword>
<accession>A0A1B4XJ06</accession>
<dbReference type="EC" id="2.7.7.65" evidence="2"/>
<protein>
    <recommendedName>
        <fullName evidence="2">diguanylate cyclase</fullName>
        <ecNumber evidence="2">2.7.7.65</ecNumber>
    </recommendedName>
</protein>
<dbReference type="SUPFAM" id="SSF55073">
    <property type="entry name" value="Nucleotide cyclase"/>
    <property type="match status" value="1"/>
</dbReference>
<dbReference type="PROSITE" id="PS50885">
    <property type="entry name" value="HAMP"/>
    <property type="match status" value="1"/>
</dbReference>
<dbReference type="InterPro" id="IPR029787">
    <property type="entry name" value="Nucleotide_cyclase"/>
</dbReference>
<feature type="domain" description="HAMP" evidence="5">
    <location>
        <begin position="205"/>
        <end position="257"/>
    </location>
</feature>
<dbReference type="PANTHER" id="PTHR45138">
    <property type="entry name" value="REGULATORY COMPONENTS OF SENSORY TRANSDUCTION SYSTEM"/>
    <property type="match status" value="1"/>
</dbReference>
<dbReference type="CDD" id="cd01949">
    <property type="entry name" value="GGDEF"/>
    <property type="match status" value="1"/>
</dbReference>
<dbReference type="OrthoDB" id="9812260at2"/>
<dbReference type="FunFam" id="3.30.70.270:FF:000001">
    <property type="entry name" value="Diguanylate cyclase domain protein"/>
    <property type="match status" value="1"/>
</dbReference>
<dbReference type="KEGG" id="slim:SCL_2518"/>
<dbReference type="InterPro" id="IPR043128">
    <property type="entry name" value="Rev_trsase/Diguanyl_cyclase"/>
</dbReference>
<comment type="cofactor">
    <cofactor evidence="1">
        <name>Mg(2+)</name>
        <dbReference type="ChEBI" id="CHEBI:18420"/>
    </cofactor>
</comment>
<dbReference type="SMART" id="SM00267">
    <property type="entry name" value="GGDEF"/>
    <property type="match status" value="1"/>
</dbReference>
<dbReference type="Gene3D" id="3.30.70.270">
    <property type="match status" value="1"/>
</dbReference>